<evidence type="ECO:0000256" key="2">
    <source>
        <dbReference type="ARBA" id="ARBA00023002"/>
    </source>
</evidence>
<feature type="domain" description="6-phosphogluconate dehydrogenase NADP-binding" evidence="4">
    <location>
        <begin position="4"/>
        <end position="160"/>
    </location>
</feature>
<gene>
    <name evidence="6" type="ORF">ACFOUW_00320</name>
</gene>
<dbReference type="InterPro" id="IPR029154">
    <property type="entry name" value="HIBADH-like_NADP-bd"/>
</dbReference>
<dbReference type="Proteomes" id="UP001595699">
    <property type="component" value="Unassembled WGS sequence"/>
</dbReference>
<organism evidence="6 7">
    <name type="scientific">Tenggerimyces flavus</name>
    <dbReference type="NCBI Taxonomy" id="1708749"/>
    <lineage>
        <taxon>Bacteria</taxon>
        <taxon>Bacillati</taxon>
        <taxon>Actinomycetota</taxon>
        <taxon>Actinomycetes</taxon>
        <taxon>Propionibacteriales</taxon>
        <taxon>Nocardioidaceae</taxon>
        <taxon>Tenggerimyces</taxon>
    </lineage>
</organism>
<proteinExistence type="inferred from homology"/>
<dbReference type="PANTHER" id="PTHR43060:SF15">
    <property type="entry name" value="3-HYDROXYISOBUTYRATE DEHYDROGENASE-LIKE 1, MITOCHONDRIAL-RELATED"/>
    <property type="match status" value="1"/>
</dbReference>
<dbReference type="Pfam" id="PF14833">
    <property type="entry name" value="NAD_binding_11"/>
    <property type="match status" value="1"/>
</dbReference>
<evidence type="ECO:0000256" key="3">
    <source>
        <dbReference type="ARBA" id="ARBA00023027"/>
    </source>
</evidence>
<dbReference type="InterPro" id="IPR013328">
    <property type="entry name" value="6PGD_dom2"/>
</dbReference>
<dbReference type="EC" id="1.1.-.-" evidence="6"/>
<keyword evidence="7" id="KW-1185">Reference proteome</keyword>
<dbReference type="PIRSF" id="PIRSF000103">
    <property type="entry name" value="HIBADH"/>
    <property type="match status" value="1"/>
</dbReference>
<sequence>MSKTVGFAGLGNLGLPMALALVDAGWSVTGYDPRASQVDALVAGGGVAASGVGDLASSVLALAVPDDDAVRTLLLDEDLLASVPDGGVVVVHSTVLPATARSLGELAASRGVAFVDAPVSGGFERARAGSLTVMAGASAGSLELAQGYLDDVASDVVHVGAPGSGAAAKLANQLMMFAALAGTHEALSLAASYDVSVENVLTVASTSTGSSWVSQHWGFFDEVAAAYDAAGTAVPFRPWSKDLWEIVAAARSADVSVPLAGLLAQTLAETVERHAHR</sequence>
<dbReference type="EMBL" id="JBHRZH010000001">
    <property type="protein sequence ID" value="MFC3759268.1"/>
    <property type="molecule type" value="Genomic_DNA"/>
</dbReference>
<keyword evidence="2 6" id="KW-0560">Oxidoreductase</keyword>
<reference evidence="7" key="1">
    <citation type="journal article" date="2019" name="Int. J. Syst. Evol. Microbiol.">
        <title>The Global Catalogue of Microorganisms (GCM) 10K type strain sequencing project: providing services to taxonomists for standard genome sequencing and annotation.</title>
        <authorList>
            <consortium name="The Broad Institute Genomics Platform"/>
            <consortium name="The Broad Institute Genome Sequencing Center for Infectious Disease"/>
            <person name="Wu L."/>
            <person name="Ma J."/>
        </authorList>
    </citation>
    <scope>NUCLEOTIDE SEQUENCE [LARGE SCALE GENOMIC DNA]</scope>
    <source>
        <strain evidence="7">CGMCC 4.7241</strain>
    </source>
</reference>
<evidence type="ECO:0000256" key="1">
    <source>
        <dbReference type="ARBA" id="ARBA00009080"/>
    </source>
</evidence>
<dbReference type="SUPFAM" id="SSF48179">
    <property type="entry name" value="6-phosphogluconate dehydrogenase C-terminal domain-like"/>
    <property type="match status" value="1"/>
</dbReference>
<keyword evidence="3" id="KW-0520">NAD</keyword>
<dbReference type="InterPro" id="IPR008927">
    <property type="entry name" value="6-PGluconate_DH-like_C_sf"/>
</dbReference>
<dbReference type="PANTHER" id="PTHR43060">
    <property type="entry name" value="3-HYDROXYISOBUTYRATE DEHYDROGENASE-LIKE 1, MITOCHONDRIAL-RELATED"/>
    <property type="match status" value="1"/>
</dbReference>
<dbReference type="Gene3D" id="1.10.1040.10">
    <property type="entry name" value="N-(1-d-carboxylethyl)-l-norvaline Dehydrogenase, domain 2"/>
    <property type="match status" value="1"/>
</dbReference>
<evidence type="ECO:0000313" key="6">
    <source>
        <dbReference type="EMBL" id="MFC3759268.1"/>
    </source>
</evidence>
<evidence type="ECO:0000313" key="7">
    <source>
        <dbReference type="Proteomes" id="UP001595699"/>
    </source>
</evidence>
<dbReference type="InterPro" id="IPR015815">
    <property type="entry name" value="HIBADH-related"/>
</dbReference>
<dbReference type="Gene3D" id="3.40.50.720">
    <property type="entry name" value="NAD(P)-binding Rossmann-like Domain"/>
    <property type="match status" value="1"/>
</dbReference>
<dbReference type="RefSeq" id="WP_307782691.1">
    <property type="nucleotide sequence ID" value="NZ_JAFBCM010000001.1"/>
</dbReference>
<dbReference type="InterPro" id="IPR036291">
    <property type="entry name" value="NAD(P)-bd_dom_sf"/>
</dbReference>
<comment type="similarity">
    <text evidence="1">Belongs to the HIBADH-related family.</text>
</comment>
<name>A0ABV7Y1Z2_9ACTN</name>
<protein>
    <submittedName>
        <fullName evidence="6">NAD(P)-dependent oxidoreductase</fullName>
        <ecNumber evidence="6">1.1.-.-</ecNumber>
    </submittedName>
</protein>
<comment type="caution">
    <text evidence="6">The sequence shown here is derived from an EMBL/GenBank/DDBJ whole genome shotgun (WGS) entry which is preliminary data.</text>
</comment>
<dbReference type="InterPro" id="IPR006115">
    <property type="entry name" value="6PGDH_NADP-bd"/>
</dbReference>
<evidence type="ECO:0000259" key="5">
    <source>
        <dbReference type="Pfam" id="PF14833"/>
    </source>
</evidence>
<accession>A0ABV7Y1Z2</accession>
<evidence type="ECO:0000259" key="4">
    <source>
        <dbReference type="Pfam" id="PF03446"/>
    </source>
</evidence>
<feature type="domain" description="3-hydroxyisobutyrate dehydrogenase-like NAD-binding" evidence="5">
    <location>
        <begin position="163"/>
        <end position="272"/>
    </location>
</feature>
<dbReference type="GO" id="GO:0016491">
    <property type="term" value="F:oxidoreductase activity"/>
    <property type="evidence" value="ECO:0007669"/>
    <property type="project" value="UniProtKB-KW"/>
</dbReference>
<dbReference type="SUPFAM" id="SSF51735">
    <property type="entry name" value="NAD(P)-binding Rossmann-fold domains"/>
    <property type="match status" value="1"/>
</dbReference>
<dbReference type="Pfam" id="PF03446">
    <property type="entry name" value="NAD_binding_2"/>
    <property type="match status" value="1"/>
</dbReference>